<dbReference type="Gene3D" id="3.40.50.10320">
    <property type="entry name" value="LmbE-like"/>
    <property type="match status" value="1"/>
</dbReference>
<name>A0AA88M1X5_CHASR</name>
<dbReference type="Proteomes" id="UP001187415">
    <property type="component" value="Unassembled WGS sequence"/>
</dbReference>
<reference evidence="3" key="1">
    <citation type="submission" date="2023-07" db="EMBL/GenBank/DDBJ databases">
        <title>Chromosome-level Genome Assembly of Striped Snakehead (Channa striata).</title>
        <authorList>
            <person name="Liu H."/>
        </authorList>
    </citation>
    <scope>NUCLEOTIDE SEQUENCE</scope>
    <source>
        <strain evidence="3">Gz</strain>
        <tissue evidence="3">Muscle</tissue>
    </source>
</reference>
<dbReference type="PANTHER" id="PTHR12993:SF11">
    <property type="entry name" value="N-ACETYLGLUCOSAMINYL-PHOSPHATIDYLINOSITOL DE-N-ACETYLASE"/>
    <property type="match status" value="1"/>
</dbReference>
<protein>
    <recommendedName>
        <fullName evidence="2">N-acetylglucosaminylphosphatidylinositol deacetylase</fullName>
        <ecNumber evidence="2">3.5.1.89</ecNumber>
    </recommendedName>
</protein>
<sequence>MKVWSSRETSISEIRVLIVTAHPDDECMFFAPTIIRLLELNAQIHLLCLSEGNYYNQGIQRKQELLNSCAVLGIPASRITIVNHKELPDNPNAEWSISLLSAVIVKHIIAHSFNMVLTFDGRGVSGHANHIAIHKAVSHLAFSGQVPKDCCLLSLVTVGLLRKYLCFLELPISWLLPSRLCCIVGLQGYRQAKAAMLCHRTQLLWFRYLYITFSRYMFTNTFQIISQGPKDLKIY</sequence>
<gene>
    <name evidence="3" type="ORF">Q5P01_019808</name>
</gene>
<dbReference type="GO" id="GO:0005783">
    <property type="term" value="C:endoplasmic reticulum"/>
    <property type="evidence" value="ECO:0007669"/>
    <property type="project" value="TreeGrafter"/>
</dbReference>
<dbReference type="Pfam" id="PF02585">
    <property type="entry name" value="PIG-L"/>
    <property type="match status" value="1"/>
</dbReference>
<dbReference type="EMBL" id="JAUPFM010000015">
    <property type="protein sequence ID" value="KAK2828774.1"/>
    <property type="molecule type" value="Genomic_DNA"/>
</dbReference>
<proteinExistence type="inferred from homology"/>
<dbReference type="InterPro" id="IPR003737">
    <property type="entry name" value="GlcNAc_PI_deacetylase-related"/>
</dbReference>
<dbReference type="SUPFAM" id="SSF102588">
    <property type="entry name" value="LmbE-like"/>
    <property type="match status" value="1"/>
</dbReference>
<dbReference type="InterPro" id="IPR024078">
    <property type="entry name" value="LmbE-like_dom_sf"/>
</dbReference>
<dbReference type="PANTHER" id="PTHR12993">
    <property type="entry name" value="N-ACETYLGLUCOSAMINYL-PHOSPHATIDYLINOSITOL DE-N-ACETYLASE-RELATED"/>
    <property type="match status" value="1"/>
</dbReference>
<evidence type="ECO:0000256" key="1">
    <source>
        <dbReference type="ARBA" id="ARBA00006066"/>
    </source>
</evidence>
<comment type="similarity">
    <text evidence="1">Belongs to the PIGL family.</text>
</comment>
<organism evidence="3 4">
    <name type="scientific">Channa striata</name>
    <name type="common">Snakehead murrel</name>
    <name type="synonym">Ophicephalus striatus</name>
    <dbReference type="NCBI Taxonomy" id="64152"/>
    <lineage>
        <taxon>Eukaryota</taxon>
        <taxon>Metazoa</taxon>
        <taxon>Chordata</taxon>
        <taxon>Craniata</taxon>
        <taxon>Vertebrata</taxon>
        <taxon>Euteleostomi</taxon>
        <taxon>Actinopterygii</taxon>
        <taxon>Neopterygii</taxon>
        <taxon>Teleostei</taxon>
        <taxon>Neoteleostei</taxon>
        <taxon>Acanthomorphata</taxon>
        <taxon>Anabantaria</taxon>
        <taxon>Anabantiformes</taxon>
        <taxon>Channoidei</taxon>
        <taxon>Channidae</taxon>
        <taxon>Channa</taxon>
    </lineage>
</organism>
<dbReference type="EC" id="3.5.1.89" evidence="2"/>
<accession>A0AA88M1X5</accession>
<evidence type="ECO:0000256" key="2">
    <source>
        <dbReference type="ARBA" id="ARBA00012176"/>
    </source>
</evidence>
<dbReference type="AlphaFoldDB" id="A0AA88M1X5"/>
<keyword evidence="4" id="KW-1185">Reference proteome</keyword>
<comment type="caution">
    <text evidence="3">The sequence shown here is derived from an EMBL/GenBank/DDBJ whole genome shotgun (WGS) entry which is preliminary data.</text>
</comment>
<evidence type="ECO:0000313" key="3">
    <source>
        <dbReference type="EMBL" id="KAK2828774.1"/>
    </source>
</evidence>
<dbReference type="GO" id="GO:0000225">
    <property type="term" value="F:N-acetylglucosaminylphosphatidylinositol deacetylase activity"/>
    <property type="evidence" value="ECO:0007669"/>
    <property type="project" value="UniProtKB-EC"/>
</dbReference>
<evidence type="ECO:0000313" key="4">
    <source>
        <dbReference type="Proteomes" id="UP001187415"/>
    </source>
</evidence>